<name>A0A5J5A9Y7_9ASTE</name>
<gene>
    <name evidence="1" type="ORF">F0562_008737</name>
</gene>
<proteinExistence type="predicted"/>
<dbReference type="OrthoDB" id="1913277at2759"/>
<reference evidence="1 2" key="1">
    <citation type="submission" date="2019-09" db="EMBL/GenBank/DDBJ databases">
        <title>A chromosome-level genome assembly of the Chinese tupelo Nyssa sinensis.</title>
        <authorList>
            <person name="Yang X."/>
            <person name="Kang M."/>
            <person name="Yang Y."/>
            <person name="Xiong H."/>
            <person name="Wang M."/>
            <person name="Zhang Z."/>
            <person name="Wang Z."/>
            <person name="Wu H."/>
            <person name="Ma T."/>
            <person name="Liu J."/>
            <person name="Xi Z."/>
        </authorList>
    </citation>
    <scope>NUCLEOTIDE SEQUENCE [LARGE SCALE GENOMIC DNA]</scope>
    <source>
        <strain evidence="1">J267</strain>
        <tissue evidence="1">Leaf</tissue>
    </source>
</reference>
<sequence>MAKDSDESSEQYQRYLFFSPEGISNFRMDEDGMVEVSGTVDPSLLMKMLAKAGNRAELCWFQFGQCSSNLFIPDRRGSYGGNGYYEDNGYYGRYGVNNSHYGDDRYLHYGSGYSGRPRAKHWYRPFQLVPSGTTRHDASVRSVQQPPLTGEDINCCSLM</sequence>
<protein>
    <recommendedName>
        <fullName evidence="3">HMA domain-containing protein</fullName>
    </recommendedName>
</protein>
<accession>A0A5J5A9Y7</accession>
<dbReference type="AlphaFoldDB" id="A0A5J5A9Y7"/>
<organism evidence="1 2">
    <name type="scientific">Nyssa sinensis</name>
    <dbReference type="NCBI Taxonomy" id="561372"/>
    <lineage>
        <taxon>Eukaryota</taxon>
        <taxon>Viridiplantae</taxon>
        <taxon>Streptophyta</taxon>
        <taxon>Embryophyta</taxon>
        <taxon>Tracheophyta</taxon>
        <taxon>Spermatophyta</taxon>
        <taxon>Magnoliopsida</taxon>
        <taxon>eudicotyledons</taxon>
        <taxon>Gunneridae</taxon>
        <taxon>Pentapetalae</taxon>
        <taxon>asterids</taxon>
        <taxon>Cornales</taxon>
        <taxon>Nyssaceae</taxon>
        <taxon>Nyssa</taxon>
    </lineage>
</organism>
<dbReference type="EMBL" id="CM018046">
    <property type="protein sequence ID" value="KAA8527034.1"/>
    <property type="molecule type" value="Genomic_DNA"/>
</dbReference>
<evidence type="ECO:0008006" key="3">
    <source>
        <dbReference type="Google" id="ProtNLM"/>
    </source>
</evidence>
<dbReference type="Proteomes" id="UP000325577">
    <property type="component" value="Linkage Group LG3"/>
</dbReference>
<keyword evidence="2" id="KW-1185">Reference proteome</keyword>
<evidence type="ECO:0000313" key="2">
    <source>
        <dbReference type="Proteomes" id="UP000325577"/>
    </source>
</evidence>
<evidence type="ECO:0000313" key="1">
    <source>
        <dbReference type="EMBL" id="KAA8527034.1"/>
    </source>
</evidence>